<dbReference type="PANTHER" id="PTHR24148:SF73">
    <property type="entry name" value="HET DOMAIN PROTEIN (AFU_ORTHOLOGUE AFUA_8G01020)"/>
    <property type="match status" value="1"/>
</dbReference>
<dbReference type="PANTHER" id="PTHR24148">
    <property type="entry name" value="ANKYRIN REPEAT DOMAIN-CONTAINING PROTEIN 39 HOMOLOG-RELATED"/>
    <property type="match status" value="1"/>
</dbReference>
<accession>A0A9P8UE23</accession>
<evidence type="ECO:0000313" key="3">
    <source>
        <dbReference type="Proteomes" id="UP000758603"/>
    </source>
</evidence>
<feature type="domain" description="Heterokaryon incompatibility" evidence="1">
    <location>
        <begin position="41"/>
        <end position="189"/>
    </location>
</feature>
<comment type="caution">
    <text evidence="2">The sequence shown here is derived from an EMBL/GenBank/DDBJ whole genome shotgun (WGS) entry which is preliminary data.</text>
</comment>
<dbReference type="EMBL" id="JAGPXC010000008">
    <property type="protein sequence ID" value="KAH6648209.1"/>
    <property type="molecule type" value="Genomic_DNA"/>
</dbReference>
<organism evidence="2 3">
    <name type="scientific">Truncatella angustata</name>
    <dbReference type="NCBI Taxonomy" id="152316"/>
    <lineage>
        <taxon>Eukaryota</taxon>
        <taxon>Fungi</taxon>
        <taxon>Dikarya</taxon>
        <taxon>Ascomycota</taxon>
        <taxon>Pezizomycotina</taxon>
        <taxon>Sordariomycetes</taxon>
        <taxon>Xylariomycetidae</taxon>
        <taxon>Amphisphaeriales</taxon>
        <taxon>Sporocadaceae</taxon>
        <taxon>Truncatella</taxon>
    </lineage>
</organism>
<dbReference type="Pfam" id="PF06985">
    <property type="entry name" value="HET"/>
    <property type="match status" value="1"/>
</dbReference>
<keyword evidence="3" id="KW-1185">Reference proteome</keyword>
<feature type="non-terminal residue" evidence="2">
    <location>
        <position position="538"/>
    </location>
</feature>
<dbReference type="Proteomes" id="UP000758603">
    <property type="component" value="Unassembled WGS sequence"/>
</dbReference>
<dbReference type="InterPro" id="IPR052895">
    <property type="entry name" value="HetReg/Transcr_Mod"/>
</dbReference>
<reference evidence="2" key="1">
    <citation type="journal article" date="2021" name="Nat. Commun.">
        <title>Genetic determinants of endophytism in the Arabidopsis root mycobiome.</title>
        <authorList>
            <person name="Mesny F."/>
            <person name="Miyauchi S."/>
            <person name="Thiergart T."/>
            <person name="Pickel B."/>
            <person name="Atanasova L."/>
            <person name="Karlsson M."/>
            <person name="Huettel B."/>
            <person name="Barry K.W."/>
            <person name="Haridas S."/>
            <person name="Chen C."/>
            <person name="Bauer D."/>
            <person name="Andreopoulos W."/>
            <person name="Pangilinan J."/>
            <person name="LaButti K."/>
            <person name="Riley R."/>
            <person name="Lipzen A."/>
            <person name="Clum A."/>
            <person name="Drula E."/>
            <person name="Henrissat B."/>
            <person name="Kohler A."/>
            <person name="Grigoriev I.V."/>
            <person name="Martin F.M."/>
            <person name="Hacquard S."/>
        </authorList>
    </citation>
    <scope>NUCLEOTIDE SEQUENCE</scope>
    <source>
        <strain evidence="2">MPI-SDFR-AT-0073</strain>
    </source>
</reference>
<dbReference type="RefSeq" id="XP_045954721.1">
    <property type="nucleotide sequence ID" value="XM_046097101.1"/>
</dbReference>
<sequence length="538" mass="62283">YQELKADVDSTRLLTIEPAESQDEPIICRLDNIEFCEKPKYEALSYMWGNEYNQSSIMVNGCNVLVRQNLLDALRYLRSQARKLPIWIDALCINQEDIMERNRQLRIMHHIYFRASTVVIWLGARYLQFQYLTPDLLARRAEVISTTLGDSVETVAEDGDEANKRAEEMEFVEALSKDGYWQRLWIIQEVGQAESLVICFGAFQPMQWDEYIHLMRMHNIGDDGPLRLDRLRRNADKGALTFRRLLYDHQEAICTEQRDKIYGLVGLAADAHGFPMDYKKPRIQVWKDVMHFMNGRKLVDSTEIMQFGAMVKRLVIGDDCTPLMQVLRPALAHTDVSVSANADIYPTFKLSGVVLGQIVQVGATTTAIIGQLSTVDSWNQKVQENFHWDVEQAQMESRMLQRAILDPSIGRECFNHVGNVRWLMHYDQSKSRRYKFPENEALCSYFRNHEDRLKDPTTAIRSNATNTEPSVYQLYKRTNGNPARTNWRMGIVSYLAEEEDLIVWMPDIRQAIVVRCYRDDPGWVCSQVIGTAWITDDV</sequence>
<evidence type="ECO:0000313" key="2">
    <source>
        <dbReference type="EMBL" id="KAH6648209.1"/>
    </source>
</evidence>
<feature type="non-terminal residue" evidence="2">
    <location>
        <position position="1"/>
    </location>
</feature>
<dbReference type="OrthoDB" id="194358at2759"/>
<name>A0A9P8UE23_9PEZI</name>
<proteinExistence type="predicted"/>
<dbReference type="InterPro" id="IPR010730">
    <property type="entry name" value="HET"/>
</dbReference>
<dbReference type="AlphaFoldDB" id="A0A9P8UE23"/>
<dbReference type="GeneID" id="70125993"/>
<evidence type="ECO:0000259" key="1">
    <source>
        <dbReference type="Pfam" id="PF06985"/>
    </source>
</evidence>
<gene>
    <name evidence="2" type="ORF">BKA67DRAFT_503422</name>
</gene>
<protein>
    <submittedName>
        <fullName evidence="2">Heterokaryon incompatibility protein-domain-containing protein</fullName>
    </submittedName>
</protein>